<evidence type="ECO:0000256" key="8">
    <source>
        <dbReference type="ARBA" id="ARBA00022574"/>
    </source>
</evidence>
<dbReference type="InterPro" id="IPR036322">
    <property type="entry name" value="WD40_repeat_dom_sf"/>
</dbReference>
<feature type="repeat" description="WD" evidence="25">
    <location>
        <begin position="1262"/>
        <end position="1305"/>
    </location>
</feature>
<evidence type="ECO:0000256" key="12">
    <source>
        <dbReference type="ARBA" id="ARBA00022833"/>
    </source>
</evidence>
<dbReference type="InterPro" id="IPR000602">
    <property type="entry name" value="Glyco_hydro_38_N"/>
</dbReference>
<dbReference type="GO" id="GO:0006013">
    <property type="term" value="P:mannose metabolic process"/>
    <property type="evidence" value="ECO:0007669"/>
    <property type="project" value="InterPro"/>
</dbReference>
<evidence type="ECO:0000256" key="11">
    <source>
        <dbReference type="ARBA" id="ARBA00022801"/>
    </source>
</evidence>
<dbReference type="GO" id="GO:0030246">
    <property type="term" value="F:carbohydrate binding"/>
    <property type="evidence" value="ECO:0007669"/>
    <property type="project" value="InterPro"/>
</dbReference>
<dbReference type="PROSITE" id="PS50082">
    <property type="entry name" value="WD_REPEATS_2"/>
    <property type="match status" value="4"/>
</dbReference>
<dbReference type="FunFam" id="1.25.40.470:FF:000001">
    <property type="entry name" value="Coatomer subunit beta"/>
    <property type="match status" value="1"/>
</dbReference>
<dbReference type="SUPFAM" id="SSF50978">
    <property type="entry name" value="WD40 repeat-like"/>
    <property type="match status" value="1"/>
</dbReference>
<dbReference type="Pfam" id="PF01074">
    <property type="entry name" value="Glyco_hydro_38N"/>
    <property type="match status" value="2"/>
</dbReference>
<dbReference type="InterPro" id="IPR013780">
    <property type="entry name" value="Glyco_hydro_b"/>
</dbReference>
<evidence type="ECO:0000313" key="29">
    <source>
        <dbReference type="EMBL" id="KRX86939.1"/>
    </source>
</evidence>
<feature type="region of interest" description="Disordered" evidence="26">
    <location>
        <begin position="2068"/>
        <end position="2105"/>
    </location>
</feature>
<dbReference type="Gene3D" id="1.25.40.470">
    <property type="match status" value="1"/>
</dbReference>
<feature type="domain" description="Glycoside hydrolase family 38 central" evidence="28">
    <location>
        <begin position="478"/>
        <end position="565"/>
    </location>
</feature>
<dbReference type="CDD" id="cd22947">
    <property type="entry name" value="Coatomer_WDAD_beta-like"/>
    <property type="match status" value="1"/>
</dbReference>
<dbReference type="InterPro" id="IPR050843">
    <property type="entry name" value="Glycosyl_Hydrlase_38"/>
</dbReference>
<dbReference type="Gene3D" id="2.70.98.30">
    <property type="entry name" value="Golgi alpha-mannosidase II, domain 4"/>
    <property type="match status" value="1"/>
</dbReference>
<dbReference type="Gene3D" id="2.130.10.10">
    <property type="entry name" value="YVTN repeat-like/Quinoprotein amine dehydrogenase"/>
    <property type="match status" value="1"/>
</dbReference>
<dbReference type="Pfam" id="PF07748">
    <property type="entry name" value="Glyco_hydro_38C"/>
    <property type="match status" value="1"/>
</dbReference>
<dbReference type="Proteomes" id="UP000054815">
    <property type="component" value="Unassembled WGS sequence"/>
</dbReference>
<keyword evidence="13" id="KW-0931">ER-Golgi transport</keyword>
<evidence type="ECO:0000256" key="14">
    <source>
        <dbReference type="ARBA" id="ARBA00022927"/>
    </source>
</evidence>
<comment type="function">
    <text evidence="21">Catalyzes the first committed step in the biosynthesis of complex N-glycans. It controls conversion of high mannose to complex N-glycans; the final hydrolytic step in the N-glycan maturation pathway.</text>
</comment>
<comment type="caution">
    <text evidence="29">The sequence shown here is derived from an EMBL/GenBank/DDBJ whole genome shotgun (WGS) entry which is preliminary data.</text>
</comment>
<evidence type="ECO:0000256" key="1">
    <source>
        <dbReference type="ARBA" id="ARBA00001947"/>
    </source>
</evidence>
<dbReference type="GO" id="GO:0004572">
    <property type="term" value="F:mannosyl-oligosaccharide 1,3-1,6-alpha-mannosidase activity"/>
    <property type="evidence" value="ECO:0007669"/>
    <property type="project" value="UniProtKB-EC"/>
</dbReference>
<keyword evidence="12" id="KW-0862">Zinc</keyword>
<keyword evidence="7" id="KW-0963">Cytoplasm</keyword>
<keyword evidence="10" id="KW-0677">Repeat</keyword>
<dbReference type="Gene3D" id="3.20.110.10">
    <property type="entry name" value="Glycoside hydrolase 38, N terminal domain"/>
    <property type="match status" value="2"/>
</dbReference>
<evidence type="ECO:0000256" key="13">
    <source>
        <dbReference type="ARBA" id="ARBA00022892"/>
    </source>
</evidence>
<keyword evidence="15" id="KW-0333">Golgi apparatus</keyword>
<dbReference type="InterPro" id="IPR015341">
    <property type="entry name" value="Glyco_hydro_38_cen"/>
</dbReference>
<dbReference type="GO" id="GO:0000139">
    <property type="term" value="C:Golgi membrane"/>
    <property type="evidence" value="ECO:0007669"/>
    <property type="project" value="UniProtKB-SubCell"/>
</dbReference>
<keyword evidence="16 27" id="KW-0472">Membrane</keyword>
<feature type="repeat" description="WD" evidence="25">
    <location>
        <begin position="1176"/>
        <end position="1217"/>
    </location>
</feature>
<dbReference type="Pfam" id="PF09261">
    <property type="entry name" value="Alpha-mann_mid"/>
    <property type="match status" value="1"/>
</dbReference>
<keyword evidence="27" id="KW-0812">Transmembrane</keyword>
<evidence type="ECO:0000256" key="22">
    <source>
        <dbReference type="ARBA" id="ARBA00066412"/>
    </source>
</evidence>
<evidence type="ECO:0000256" key="18">
    <source>
        <dbReference type="ARBA" id="ARBA00023295"/>
    </source>
</evidence>
<evidence type="ECO:0000256" key="21">
    <source>
        <dbReference type="ARBA" id="ARBA00059516"/>
    </source>
</evidence>
<evidence type="ECO:0000256" key="4">
    <source>
        <dbReference type="ARBA" id="ARBA00009792"/>
    </source>
</evidence>
<dbReference type="InterPro" id="IPR028995">
    <property type="entry name" value="Glyco_hydro_57/38_cen_sf"/>
</dbReference>
<comment type="cofactor">
    <cofactor evidence="1">
        <name>Zn(2+)</name>
        <dbReference type="ChEBI" id="CHEBI:29105"/>
    </cofactor>
</comment>
<accession>A0A0V0XFY9</accession>
<reference evidence="29 30" key="1">
    <citation type="submission" date="2015-01" db="EMBL/GenBank/DDBJ databases">
        <title>Evolution of Trichinella species and genotypes.</title>
        <authorList>
            <person name="Korhonen P.K."/>
            <person name="Edoardo P."/>
            <person name="Giuseppe L.R."/>
            <person name="Gasser R.B."/>
        </authorList>
    </citation>
    <scope>NUCLEOTIDE SEQUENCE [LARGE SCALE GENOMIC DNA]</scope>
    <source>
        <strain evidence="29">ISS141</strain>
    </source>
</reference>
<keyword evidence="14" id="KW-0653">Protein transport</keyword>
<dbReference type="Pfam" id="PF23953">
    <property type="entry name" value="TPR_COPA_B"/>
    <property type="match status" value="1"/>
</dbReference>
<dbReference type="EMBL" id="JYDU01000323">
    <property type="protein sequence ID" value="KRX86939.1"/>
    <property type="molecule type" value="Genomic_DNA"/>
</dbReference>
<dbReference type="InterPro" id="IPR006692">
    <property type="entry name" value="Beta-prop_COPA/B_2nd"/>
</dbReference>
<evidence type="ECO:0000256" key="24">
    <source>
        <dbReference type="ARBA" id="ARBA00093232"/>
    </source>
</evidence>
<dbReference type="InterPro" id="IPR027291">
    <property type="entry name" value="Glyco_hydro_38_N_sf"/>
</dbReference>
<evidence type="ECO:0000313" key="30">
    <source>
        <dbReference type="Proteomes" id="UP000054815"/>
    </source>
</evidence>
<dbReference type="CDD" id="cd00200">
    <property type="entry name" value="WD40"/>
    <property type="match status" value="1"/>
</dbReference>
<evidence type="ECO:0000256" key="2">
    <source>
        <dbReference type="ARBA" id="ARBA00004255"/>
    </source>
</evidence>
<keyword evidence="27" id="KW-1133">Transmembrane helix</keyword>
<dbReference type="SUPFAM" id="SSF88713">
    <property type="entry name" value="Glycoside hydrolase/deacetylase"/>
    <property type="match status" value="1"/>
</dbReference>
<feature type="repeat" description="WD" evidence="25">
    <location>
        <begin position="1306"/>
        <end position="1347"/>
    </location>
</feature>
<comment type="similarity">
    <text evidence="4">Belongs to the glycosyl hydrolase 38 family.</text>
</comment>
<keyword evidence="18" id="KW-0326">Glycosidase</keyword>
<dbReference type="PROSITE" id="PS50294">
    <property type="entry name" value="WD_REPEATS_REGION"/>
    <property type="match status" value="4"/>
</dbReference>
<dbReference type="FunFam" id="2.130.10.10:FF:000008">
    <property type="entry name" value="Coatomer subunit beta"/>
    <property type="match status" value="1"/>
</dbReference>
<dbReference type="PANTHER" id="PTHR11607">
    <property type="entry name" value="ALPHA-MANNOSIDASE"/>
    <property type="match status" value="1"/>
</dbReference>
<evidence type="ECO:0000256" key="27">
    <source>
        <dbReference type="SAM" id="Phobius"/>
    </source>
</evidence>
<sequence>LQNCILSNVVCVTLKIALRKRSEMRIFRRSVASAWKFGLAIIVVVFFISSIALYNIMDSAIPSSQKMRFLGEYDLKRLENKLIKLESEATRNEEILGQIQRSLYYRLNRVHNRPSALSAVQKKERKQTHRKCNAALLNTTVNVQMLKVYETLEFDNPDGGHWKQGWEITYDKNEVKKQPPLQVFVVPHSHTDPGWIKKFDEYYSSSTKHIFENMIETLSQKSEMKFIYAEMSFFEKWWREVDMAKRMLTKRLLDIGQLEIVTGAWVMTDEANAHYFSMIDQLTEGHQWLLNHLDYKPKNHWSIDPFGLSATTAYFVGLSERDSSSDIFCHVFPFYSYDIPHTCGPDPAVCCQFDFHRSQVGSIPCPWGIPALPIDMENIGERAFTLLDQYRKHAELYKLNVLLVPLGDDFRYTTSMEWQQQYNNYKMLFDYMNKQDWNVQFGTLEDYYRALFKRADVGGETFPTLSGDFFTYADRNQDYWSGYYTSRPLYKRMERILASFLRGAEIMFNLAASDVRSKGLEHQLPSQRLFNNLVVARRNLALFQHHDAIAGTAKTPVVMDYAERLWSSIELSKATMATAILYFMRKSSTSVLDVDNIKLDFSERIMDASHTSENVVINVLDEKERSVLVYNSLPYIRSEIVCINVDSYKIALYDAANNRLKIQISPVITKSSVGFIISVTTYQVCWTATMGSLSIIHYRLLFGDDPLNGEMVTISQSKVVHSSSIFPRNILSEEQFHIVSPVYVATFSTSTGLLKELKRIDMDNKMNLQLEFFVYKSESQSYTAGGAYLFLPNGQAEPLNNVDDVLLLEGDMFATVYSNMKNVLHQFTVVKLEVPSAESLHIRNTVDITTEIEDFEIVMRLKADIHNSDHSFYTDLNGLQMIKRKYFSKIPLQGNFYPMTTAAFIEDSAHRLTLLSAQANGVASLKPGWIEVFLDRRTHVDDSRGVGQPMLDNVIVTSDFRLMLESSNGDAYKYDKDLSTINYLTLPAHHQSLLLMYPAFVLYTANDFVEELRSHHQALLKPFPCDFHLINMRSVESKGAFESKAEVESFLNETLLILLRLENSCFSTPPPAIVCSMKDSDVPLRLDVKRKLLARSDRVKCVDLHPTEPWMLCSLYNGNVHAWNYETQTLLKSFEVCDLPVRSAKFVPRKSWVLTGSDDMQVRVFNYNTLDRVHQFEAHSDYLRSIAVHATQPLVLTSSDDMTIKLWDWESNWQLKQTFEGHTHYVMQVLFNPKDNNTFASASLDRTVKIWQLGSSHPNFTLEGHEKGVNCIDYYHGGDRPYLISGADDRLVKIWDYQNKTCVATLEGHVQNVSCVCFHPDLPVIITGSEDNTVRIWHGSTYRMETTLNYGLDRVWTICALKGQNVLAIGYDEGSIIVKLGREEPAVSMDANGKLLWAKHAEIQQANLKAICNEAEYPDGARLSLSAKDMGAIEFYPRSIQHSPNGRFVVVRGESEYVIYTAMALRNKSYGAAVEFVWAKESNMYAIRDVNSSILVEIHKNFTRYKTVYAEASIDCIFGGTLLGIRCGGQLIFYDWETIHVIRRIDIKAHQVNFGNLEFYLKVYWSEKELLAITTASEFYILQFNEADVIPKLSESETPSPDGIEEAFDVIHTGTEDINTAYWVGDCLVYTTVNNRLRYCVGGETVTIAHLDRGLYILGYLPQENRLFLSDKDLNVVSYQLVLSVLEYQTAVMRQDFDMADQLLQKIPKEHLTRVAKFLERQGFLKQALAVSQDPEHRFELALKVNNLNVAYDIALENEDDDKWRQLNQAALTEGNFELALKCMRQDKDYSGQLLLASSCGDVDVMQHVANESMQCKLYNIAFMAHLLLGNRKECLEILITTGRLPEAAFFARTYLPSEISRVVGLWKAKIADKHPKVAESLADPDGYPNLFPHYADALQCDKLYEEIFSSTTLDAACYPLLQTNCTLENMVSLAKDSKYSSGKSEIAKSNENEDDVQKITETLQNVNIATPLQAAQEGASAEKTCNIYAVRNFLKRKRSVLQKLRKMMKRYACIGYAPDVAQSSHRQPDLVPSVGGPDVLMHASTVEQSSGGVEDLQVPIPTTEVKLDFSVPELIQQSDSDNDHDDDDDDDDEDDEDNDEFSAF</sequence>
<evidence type="ECO:0000256" key="5">
    <source>
        <dbReference type="ARBA" id="ARBA00010844"/>
    </source>
</evidence>
<dbReference type="EC" id="3.2.1.114" evidence="22"/>
<dbReference type="GO" id="GO:0005198">
    <property type="term" value="F:structural molecule activity"/>
    <property type="evidence" value="ECO:0007669"/>
    <property type="project" value="InterPro"/>
</dbReference>
<protein>
    <recommendedName>
        <fullName evidence="22">mannosyl-oligosaccharide 1,3-1,6-alpha-mannosidase</fullName>
        <ecNumber evidence="22">3.2.1.114</ecNumber>
    </recommendedName>
    <alternativeName>
        <fullName evidence="20">Beta'-coat protein</fullName>
    </alternativeName>
    <alternativeName>
        <fullName evidence="23">Mannosyl-oligosaccharide 1,3-1,6-alpha-mannosidase</fullName>
    </alternativeName>
</protein>
<evidence type="ECO:0000256" key="23">
    <source>
        <dbReference type="ARBA" id="ARBA00083602"/>
    </source>
</evidence>
<evidence type="ECO:0000256" key="25">
    <source>
        <dbReference type="PROSITE-ProRule" id="PRU00221"/>
    </source>
</evidence>
<comment type="similarity">
    <text evidence="5">Belongs to the WD repeat COPB2 family.</text>
</comment>
<dbReference type="GO" id="GO:0006886">
    <property type="term" value="P:intracellular protein transport"/>
    <property type="evidence" value="ECO:0007669"/>
    <property type="project" value="InterPro"/>
</dbReference>
<comment type="subcellular location">
    <subcellularLocation>
        <location evidence="3">Cytoplasmic vesicle</location>
        <location evidence="3">COPI-coated vesicle membrane</location>
        <topology evidence="3">Peripheral membrane protein</topology>
        <orientation evidence="3">Cytoplasmic side</orientation>
    </subcellularLocation>
    <subcellularLocation>
        <location evidence="2">Golgi apparatus membrane</location>
        <topology evidence="2">Peripheral membrane protein</topology>
        <orientation evidence="2">Cytoplasmic side</orientation>
    </subcellularLocation>
</comment>
<keyword evidence="8 25" id="KW-0853">WD repeat</keyword>
<dbReference type="FunFam" id="3.20.110.10:FF:000016">
    <property type="entry name" value="Alpha-mannosidase"/>
    <property type="match status" value="1"/>
</dbReference>
<name>A0A0V0XFY9_TRIPS</name>
<proteinExistence type="inferred from homology"/>
<dbReference type="Gene3D" id="2.60.40.1180">
    <property type="entry name" value="Golgi alpha-mannosidase II"/>
    <property type="match status" value="1"/>
</dbReference>
<feature type="non-terminal residue" evidence="29">
    <location>
        <position position="1"/>
    </location>
</feature>
<dbReference type="Pfam" id="PF04053">
    <property type="entry name" value="B-prop_COPA_B_2nd"/>
    <property type="match status" value="1"/>
</dbReference>
<dbReference type="SUPFAM" id="SSF74650">
    <property type="entry name" value="Galactose mutarotase-like"/>
    <property type="match status" value="1"/>
</dbReference>
<dbReference type="PRINTS" id="PR00320">
    <property type="entry name" value="GPROTEINBRPT"/>
</dbReference>
<dbReference type="GO" id="GO:0046872">
    <property type="term" value="F:metal ion binding"/>
    <property type="evidence" value="ECO:0007669"/>
    <property type="project" value="UniProtKB-KW"/>
</dbReference>
<dbReference type="InterPro" id="IPR056176">
    <property type="entry name" value="TPR_COPA_B"/>
</dbReference>
<dbReference type="PANTHER" id="PTHR11607:SF3">
    <property type="entry name" value="LYSOSOMAL ALPHA-MANNOSIDASE"/>
    <property type="match status" value="1"/>
</dbReference>
<evidence type="ECO:0000256" key="26">
    <source>
        <dbReference type="SAM" id="MobiDB-lite"/>
    </source>
</evidence>
<dbReference type="SUPFAM" id="SSF88688">
    <property type="entry name" value="Families 57/38 glycoside transferase middle domain"/>
    <property type="match status" value="1"/>
</dbReference>
<dbReference type="InterPro" id="IPR011682">
    <property type="entry name" value="Glyco_hydro_38_C"/>
</dbReference>
<evidence type="ECO:0000256" key="15">
    <source>
        <dbReference type="ARBA" id="ARBA00023034"/>
    </source>
</evidence>
<dbReference type="GO" id="GO:0030663">
    <property type="term" value="C:COPI-coated vesicle membrane"/>
    <property type="evidence" value="ECO:0007669"/>
    <property type="project" value="UniProtKB-SubCell"/>
</dbReference>
<gene>
    <name evidence="29" type="primary">Copb2</name>
    <name evidence="29" type="ORF">T4E_11510</name>
</gene>
<dbReference type="SMART" id="SM00872">
    <property type="entry name" value="Alpha-mann_mid"/>
    <property type="match status" value="1"/>
</dbReference>
<keyword evidence="11" id="KW-0378">Hydrolase</keyword>
<dbReference type="FunFam" id="1.20.1270.50:FF:000001">
    <property type="entry name" value="Alpha-mannosidase"/>
    <property type="match status" value="1"/>
</dbReference>
<evidence type="ECO:0000256" key="6">
    <source>
        <dbReference type="ARBA" id="ARBA00022448"/>
    </source>
</evidence>
<evidence type="ECO:0000256" key="17">
    <source>
        <dbReference type="ARBA" id="ARBA00023157"/>
    </source>
</evidence>
<dbReference type="GO" id="GO:0006491">
    <property type="term" value="P:N-glycan processing"/>
    <property type="evidence" value="ECO:0007669"/>
    <property type="project" value="TreeGrafter"/>
</dbReference>
<organism evidence="29 30">
    <name type="scientific">Trichinella pseudospiralis</name>
    <name type="common">Parasitic roundworm</name>
    <dbReference type="NCBI Taxonomy" id="6337"/>
    <lineage>
        <taxon>Eukaryota</taxon>
        <taxon>Metazoa</taxon>
        <taxon>Ecdysozoa</taxon>
        <taxon>Nematoda</taxon>
        <taxon>Enoplea</taxon>
        <taxon>Dorylaimia</taxon>
        <taxon>Trichinellida</taxon>
        <taxon>Trichinellidae</taxon>
        <taxon>Trichinella</taxon>
    </lineage>
</organism>
<keyword evidence="19" id="KW-0968">Cytoplasmic vesicle</keyword>
<dbReference type="GO" id="GO:0016192">
    <property type="term" value="P:vesicle-mediated transport"/>
    <property type="evidence" value="ECO:0007669"/>
    <property type="project" value="UniProtKB-KW"/>
</dbReference>
<evidence type="ECO:0000256" key="19">
    <source>
        <dbReference type="ARBA" id="ARBA00023329"/>
    </source>
</evidence>
<feature type="compositionally biased region" description="Acidic residues" evidence="26">
    <location>
        <begin position="2081"/>
        <end position="2105"/>
    </location>
</feature>
<dbReference type="InterPro" id="IPR015943">
    <property type="entry name" value="WD40/YVTN_repeat-like_dom_sf"/>
</dbReference>
<keyword evidence="9" id="KW-0479">Metal-binding</keyword>
<evidence type="ECO:0000256" key="20">
    <source>
        <dbReference type="ARBA" id="ARBA00032920"/>
    </source>
</evidence>
<dbReference type="InterPro" id="IPR037094">
    <property type="entry name" value="Glyco_hydro_38_cen_sf"/>
</dbReference>
<feature type="repeat" description="WD" evidence="25">
    <location>
        <begin position="1219"/>
        <end position="1261"/>
    </location>
</feature>
<comment type="catalytic activity">
    <reaction evidence="24">
        <text>N(4)-{beta-D-GlcNAc-(1-&gt;2)-alpha-D-Man-(1-&gt;3)-[alpha-D-Man-(1-&gt;3)-[alpha-D-Man-(1-&gt;6)]-alpha-D-Man-(1-&gt;6)]-beta-D-Man-(1-&gt;4)-beta-D-GlcNAc-(1-&gt;4)-beta-D-GlcNAc}-L-asparaginyl-[protein] + 2 H2O = 2 alpha-D-mannopyranose + an N(4)-{beta-D-GlcNAc-(1-&gt;2)-alpha-D-Man-(1-&gt;3)-[alpha-D-Man-(1-&gt;6)]-beta-D-Man-(1-&gt;4)-beta-D-GlcNAc-(1-&gt;4)-beta-D-GlcNAc}-L-asparaginyl-[protein]</text>
        <dbReference type="Rhea" id="RHEA:56052"/>
        <dbReference type="Rhea" id="RHEA-COMP:14368"/>
        <dbReference type="Rhea" id="RHEA-COMP:14369"/>
        <dbReference type="ChEBI" id="CHEBI:15377"/>
        <dbReference type="ChEBI" id="CHEBI:28729"/>
        <dbReference type="ChEBI" id="CHEBI:60615"/>
        <dbReference type="ChEBI" id="CHEBI:60625"/>
        <dbReference type="EC" id="3.2.1.114"/>
    </reaction>
</comment>
<evidence type="ECO:0000256" key="7">
    <source>
        <dbReference type="ARBA" id="ARBA00022490"/>
    </source>
</evidence>
<evidence type="ECO:0000256" key="9">
    <source>
        <dbReference type="ARBA" id="ARBA00022723"/>
    </source>
</evidence>
<dbReference type="InterPro" id="IPR020472">
    <property type="entry name" value="WD40_PAC1"/>
</dbReference>
<dbReference type="InterPro" id="IPR011330">
    <property type="entry name" value="Glyco_hydro/deAcase_b/a-brl"/>
</dbReference>
<dbReference type="Pfam" id="PF00400">
    <property type="entry name" value="WD40"/>
    <property type="match status" value="5"/>
</dbReference>
<dbReference type="SMART" id="SM00320">
    <property type="entry name" value="WD40"/>
    <property type="match status" value="6"/>
</dbReference>
<dbReference type="InterPro" id="IPR001680">
    <property type="entry name" value="WD40_rpt"/>
</dbReference>
<feature type="transmembrane region" description="Helical" evidence="27">
    <location>
        <begin position="34"/>
        <end position="57"/>
    </location>
</feature>
<keyword evidence="6" id="KW-0813">Transport</keyword>
<evidence type="ECO:0000256" key="16">
    <source>
        <dbReference type="ARBA" id="ARBA00023136"/>
    </source>
</evidence>
<dbReference type="Gene3D" id="1.20.1270.50">
    <property type="entry name" value="Glycoside hydrolase family 38, central domain"/>
    <property type="match status" value="1"/>
</dbReference>
<evidence type="ECO:0000256" key="10">
    <source>
        <dbReference type="ARBA" id="ARBA00022737"/>
    </source>
</evidence>
<evidence type="ECO:0000259" key="28">
    <source>
        <dbReference type="SMART" id="SM00872"/>
    </source>
</evidence>
<dbReference type="InterPro" id="IPR011013">
    <property type="entry name" value="Gal_mutarotase_sf_dom"/>
</dbReference>
<dbReference type="GO" id="GO:0030117">
    <property type="term" value="C:membrane coat"/>
    <property type="evidence" value="ECO:0007669"/>
    <property type="project" value="InterPro"/>
</dbReference>
<keyword evidence="17" id="KW-1015">Disulfide bond</keyword>
<evidence type="ECO:0000256" key="3">
    <source>
        <dbReference type="ARBA" id="ARBA00004347"/>
    </source>
</evidence>